<keyword evidence="2" id="KW-1185">Reference proteome</keyword>
<accession>A0AAX4JM12</accession>
<reference evidence="1 2" key="1">
    <citation type="submission" date="2024-01" db="EMBL/GenBank/DDBJ databases">
        <title>Comparative genomics of Cryptococcus and Kwoniella reveals pathogenesis evolution and contrasting modes of karyotype evolution via chromosome fusion or intercentromeric recombination.</title>
        <authorList>
            <person name="Coelho M.A."/>
            <person name="David-Palma M."/>
            <person name="Shea T."/>
            <person name="Bowers K."/>
            <person name="McGinley-Smith S."/>
            <person name="Mohammad A.W."/>
            <person name="Gnirke A."/>
            <person name="Yurkov A.M."/>
            <person name="Nowrousian M."/>
            <person name="Sun S."/>
            <person name="Cuomo C.A."/>
            <person name="Heitman J."/>
        </authorList>
    </citation>
    <scope>NUCLEOTIDE SEQUENCE [LARGE SCALE GENOMIC DNA]</scope>
    <source>
        <strain evidence="1 2">CBS 6074</strain>
    </source>
</reference>
<name>A0AAX4JM12_9TREE</name>
<organism evidence="1 2">
    <name type="scientific">Kwoniella dendrophila CBS 6074</name>
    <dbReference type="NCBI Taxonomy" id="1295534"/>
    <lineage>
        <taxon>Eukaryota</taxon>
        <taxon>Fungi</taxon>
        <taxon>Dikarya</taxon>
        <taxon>Basidiomycota</taxon>
        <taxon>Agaricomycotina</taxon>
        <taxon>Tremellomycetes</taxon>
        <taxon>Tremellales</taxon>
        <taxon>Cryptococcaceae</taxon>
        <taxon>Kwoniella</taxon>
    </lineage>
</organism>
<evidence type="ECO:0000313" key="1">
    <source>
        <dbReference type="EMBL" id="WWC85924.1"/>
    </source>
</evidence>
<protein>
    <submittedName>
        <fullName evidence="1">Uncharacterized protein</fullName>
    </submittedName>
</protein>
<dbReference type="Proteomes" id="UP001355207">
    <property type="component" value="Chromosome 1"/>
</dbReference>
<gene>
    <name evidence="1" type="ORF">L201_000794</name>
</gene>
<proteinExistence type="predicted"/>
<evidence type="ECO:0000313" key="2">
    <source>
        <dbReference type="Proteomes" id="UP001355207"/>
    </source>
</evidence>
<dbReference type="AlphaFoldDB" id="A0AAX4JM12"/>
<dbReference type="RefSeq" id="XP_066072687.1">
    <property type="nucleotide sequence ID" value="XM_066216590.1"/>
</dbReference>
<dbReference type="GeneID" id="91091466"/>
<dbReference type="EMBL" id="CP144098">
    <property type="protein sequence ID" value="WWC85924.1"/>
    <property type="molecule type" value="Genomic_DNA"/>
</dbReference>
<sequence>MTIVTDTLVTAASRFYQWDLLIWSAERNDLLMARRALGLMTSEDFANPIVKNEIRQKVRIDFWAAMSKLPIEWQYDLLRNTLVASKSCGIDCGNRNKGVMTVIEDWTSLAAAFDPKKSFTNAD</sequence>